<evidence type="ECO:0000313" key="10">
    <source>
        <dbReference type="Proteomes" id="UP000295578"/>
    </source>
</evidence>
<dbReference type="OrthoDB" id="9776380at2"/>
<keyword evidence="2 7" id="KW-0408">Iron</keyword>
<dbReference type="PANTHER" id="PTHR11108">
    <property type="entry name" value="FERROCHELATASE"/>
    <property type="match status" value="1"/>
</dbReference>
<evidence type="ECO:0000256" key="6">
    <source>
        <dbReference type="ARBA" id="ARBA00024536"/>
    </source>
</evidence>
<evidence type="ECO:0000256" key="8">
    <source>
        <dbReference type="RuleBase" id="RU000607"/>
    </source>
</evidence>
<dbReference type="PANTHER" id="PTHR11108:SF1">
    <property type="entry name" value="FERROCHELATASE, MITOCHONDRIAL"/>
    <property type="match status" value="1"/>
</dbReference>
<dbReference type="InterPro" id="IPR019772">
    <property type="entry name" value="Ferrochelatase_AS"/>
</dbReference>
<evidence type="ECO:0000256" key="3">
    <source>
        <dbReference type="ARBA" id="ARBA00023133"/>
    </source>
</evidence>
<sequence length="366" mass="40210">MADPTAVVMLSMGEPNDLDDVRRYFSALLMDRELMQLPMQKRLSPLMARMSAPGARRQHAEVGGPRLKGWLERQGEAMVRALDDLSPATAPHRHYLALRYSDPSTDATLRRMKADGVRRAVAMPQFPQFSCTTSGSSLNELWRGVERTGLHSAFTWSVLDRWYRHPAYVASMAETVRAGLADFDAGDRDRVLLLFSAHSMPMKVINKGDPYPHEIHASVDAIMDELDVPNAYRVSFQSKVGPVPWLGPSTIAAVEKLAGQGVTKVLVVCVAFTSDHIETLYEIDVDLFRRAEAAGIREIRRAPAPNVRPAFVTALAEIVAGHLKSGEAASAQYPVQCLGCDNALCRTVVHSVAGGYDTTEPTATLR</sequence>
<keyword evidence="4 7" id="KW-0456">Lyase</keyword>
<dbReference type="GO" id="GO:0046872">
    <property type="term" value="F:metal ion binding"/>
    <property type="evidence" value="ECO:0007669"/>
    <property type="project" value="UniProtKB-UniRule"/>
</dbReference>
<dbReference type="EMBL" id="SMKY01000011">
    <property type="protein sequence ID" value="TDD89626.1"/>
    <property type="molecule type" value="Genomic_DNA"/>
</dbReference>
<keyword evidence="3 7" id="KW-0350">Heme biosynthesis</keyword>
<proteinExistence type="inferred from homology"/>
<dbReference type="RefSeq" id="WP_132194100.1">
    <property type="nucleotide sequence ID" value="NZ_SMKY01000011.1"/>
</dbReference>
<dbReference type="GO" id="GO:0006783">
    <property type="term" value="P:heme biosynthetic process"/>
    <property type="evidence" value="ECO:0007669"/>
    <property type="project" value="UniProtKB-UniRule"/>
</dbReference>
<dbReference type="CDD" id="cd03411">
    <property type="entry name" value="Ferrochelatase_N"/>
    <property type="match status" value="1"/>
</dbReference>
<dbReference type="PROSITE" id="PS00534">
    <property type="entry name" value="FERROCHELATASE"/>
    <property type="match status" value="1"/>
</dbReference>
<dbReference type="SUPFAM" id="SSF53800">
    <property type="entry name" value="Chelatase"/>
    <property type="match status" value="1"/>
</dbReference>
<keyword evidence="7 8" id="KW-0963">Cytoplasm</keyword>
<comment type="catalytic activity">
    <reaction evidence="6">
        <text>Fe-coproporphyrin III + 2 H(+) = coproporphyrin III + Fe(2+)</text>
        <dbReference type="Rhea" id="RHEA:49572"/>
        <dbReference type="ChEBI" id="CHEBI:15378"/>
        <dbReference type="ChEBI" id="CHEBI:29033"/>
        <dbReference type="ChEBI" id="CHEBI:68438"/>
        <dbReference type="ChEBI" id="CHEBI:131725"/>
        <dbReference type="EC" id="4.99.1.9"/>
    </reaction>
    <physiologicalReaction direction="right-to-left" evidence="6">
        <dbReference type="Rhea" id="RHEA:49574"/>
    </physiologicalReaction>
</comment>
<dbReference type="HAMAP" id="MF_00323">
    <property type="entry name" value="Ferrochelatase"/>
    <property type="match status" value="1"/>
</dbReference>
<name>A0A4R5BV91_9ACTN</name>
<dbReference type="InterPro" id="IPR033644">
    <property type="entry name" value="Ferrochelatase_C"/>
</dbReference>
<comment type="pathway">
    <text evidence="1 7 8">Porphyrin-containing compound metabolism; protoheme biosynthesis.</text>
</comment>
<evidence type="ECO:0000256" key="7">
    <source>
        <dbReference type="HAMAP-Rule" id="MF_00323"/>
    </source>
</evidence>
<gene>
    <name evidence="9" type="primary">hemH</name>
    <name evidence="7" type="synonym">cpfC</name>
    <name evidence="9" type="ORF">E1293_04535</name>
</gene>
<dbReference type="Gene3D" id="3.40.50.1400">
    <property type="match status" value="2"/>
</dbReference>
<protein>
    <recommendedName>
        <fullName evidence="7">Coproporphyrin III ferrochelatase</fullName>
        <ecNumber evidence="7">4.99.1.9</ecNumber>
    </recommendedName>
</protein>
<comment type="caution">
    <text evidence="9">The sequence shown here is derived from an EMBL/GenBank/DDBJ whole genome shotgun (WGS) entry which is preliminary data.</text>
</comment>
<feature type="binding site" evidence="7">
    <location>
        <position position="278"/>
    </location>
    <ligand>
        <name>Fe(2+)</name>
        <dbReference type="ChEBI" id="CHEBI:29033"/>
    </ligand>
</feature>
<reference evidence="9 10" key="1">
    <citation type="submission" date="2019-03" db="EMBL/GenBank/DDBJ databases">
        <title>Draft genome sequences of novel Actinobacteria.</title>
        <authorList>
            <person name="Sahin N."/>
            <person name="Ay H."/>
            <person name="Saygin H."/>
        </authorList>
    </citation>
    <scope>NUCLEOTIDE SEQUENCE [LARGE SCALE GENOMIC DNA]</scope>
    <source>
        <strain evidence="9 10">DSM 45941</strain>
    </source>
</reference>
<dbReference type="Proteomes" id="UP000295578">
    <property type="component" value="Unassembled WGS sequence"/>
</dbReference>
<dbReference type="UniPathway" id="UPA00252"/>
<comment type="similarity">
    <text evidence="7 8">Belongs to the ferrochelatase family.</text>
</comment>
<dbReference type="Pfam" id="PF00762">
    <property type="entry name" value="Ferrochelatase"/>
    <property type="match status" value="1"/>
</dbReference>
<keyword evidence="7" id="KW-0479">Metal-binding</keyword>
<comment type="caution">
    <text evidence="7">Lacks conserved residue(s) required for the propagation of feature annotation.</text>
</comment>
<dbReference type="InterPro" id="IPR001015">
    <property type="entry name" value="Ferrochelatase"/>
</dbReference>
<evidence type="ECO:0000256" key="4">
    <source>
        <dbReference type="ARBA" id="ARBA00023239"/>
    </source>
</evidence>
<dbReference type="InterPro" id="IPR033659">
    <property type="entry name" value="Ferrochelatase_N"/>
</dbReference>
<comment type="function">
    <text evidence="7 8">Involved in coproporphyrin-dependent heme b biosynthesis. Catalyzes the insertion of ferrous iron into coproporphyrin III to form Fe-coproporphyrin III.</text>
</comment>
<feature type="binding site" evidence="7">
    <location>
        <position position="198"/>
    </location>
    <ligand>
        <name>Fe(2+)</name>
        <dbReference type="ChEBI" id="CHEBI:29033"/>
    </ligand>
</feature>
<dbReference type="NCBIfam" id="TIGR00109">
    <property type="entry name" value="hemH"/>
    <property type="match status" value="1"/>
</dbReference>
<accession>A0A4R5BV91</accession>
<evidence type="ECO:0000313" key="9">
    <source>
        <dbReference type="EMBL" id="TDD89626.1"/>
    </source>
</evidence>
<dbReference type="AlphaFoldDB" id="A0A4R5BV91"/>
<organism evidence="9 10">
    <name type="scientific">Actinomadura darangshiensis</name>
    <dbReference type="NCBI Taxonomy" id="705336"/>
    <lineage>
        <taxon>Bacteria</taxon>
        <taxon>Bacillati</taxon>
        <taxon>Actinomycetota</taxon>
        <taxon>Actinomycetes</taxon>
        <taxon>Streptosporangiales</taxon>
        <taxon>Thermomonosporaceae</taxon>
        <taxon>Actinomadura</taxon>
    </lineage>
</organism>
<dbReference type="GO" id="GO:0004325">
    <property type="term" value="F:ferrochelatase activity"/>
    <property type="evidence" value="ECO:0007669"/>
    <property type="project" value="UniProtKB-UniRule"/>
</dbReference>
<evidence type="ECO:0000256" key="1">
    <source>
        <dbReference type="ARBA" id="ARBA00004744"/>
    </source>
</evidence>
<dbReference type="GO" id="GO:0005737">
    <property type="term" value="C:cytoplasm"/>
    <property type="evidence" value="ECO:0007669"/>
    <property type="project" value="UniProtKB-SubCell"/>
</dbReference>
<evidence type="ECO:0000256" key="5">
    <source>
        <dbReference type="ARBA" id="ARBA00023244"/>
    </source>
</evidence>
<evidence type="ECO:0000256" key="2">
    <source>
        <dbReference type="ARBA" id="ARBA00023004"/>
    </source>
</evidence>
<dbReference type="CDD" id="cd00419">
    <property type="entry name" value="Ferrochelatase_C"/>
    <property type="match status" value="1"/>
</dbReference>
<dbReference type="EC" id="4.99.1.9" evidence="7"/>
<comment type="subcellular location">
    <subcellularLocation>
        <location evidence="7 8">Cytoplasm</location>
    </subcellularLocation>
</comment>
<keyword evidence="10" id="KW-1185">Reference proteome</keyword>
<keyword evidence="5 7" id="KW-0627">Porphyrin biosynthesis</keyword>